<gene>
    <name evidence="1" type="ORF">ESP62_008080</name>
</gene>
<protein>
    <submittedName>
        <fullName evidence="1">Uncharacterized protein</fullName>
    </submittedName>
</protein>
<keyword evidence="2" id="KW-1185">Reference proteome</keyword>
<dbReference type="EMBL" id="SDPP02000002">
    <property type="protein sequence ID" value="KAA1378319.1"/>
    <property type="molecule type" value="Genomic_DNA"/>
</dbReference>
<reference evidence="1" key="1">
    <citation type="submission" date="2019-09" db="EMBL/GenBank/DDBJ databases">
        <authorList>
            <person name="Li J."/>
        </authorList>
    </citation>
    <scope>NUCLEOTIDE SEQUENCE [LARGE SCALE GENOMIC DNA]</scope>
    <source>
        <strain evidence="1">NRBC 14897</strain>
    </source>
</reference>
<dbReference type="RefSeq" id="WP_129182896.1">
    <property type="nucleotide sequence ID" value="NZ_JAGIOG010000001.1"/>
</dbReference>
<dbReference type="AlphaFoldDB" id="A0A641AMG4"/>
<organism evidence="1 2">
    <name type="scientific">Aeromicrobium fastidiosum</name>
    <dbReference type="NCBI Taxonomy" id="52699"/>
    <lineage>
        <taxon>Bacteria</taxon>
        <taxon>Bacillati</taxon>
        <taxon>Actinomycetota</taxon>
        <taxon>Actinomycetes</taxon>
        <taxon>Propionibacteriales</taxon>
        <taxon>Nocardioidaceae</taxon>
        <taxon>Aeromicrobium</taxon>
    </lineage>
</organism>
<evidence type="ECO:0000313" key="2">
    <source>
        <dbReference type="Proteomes" id="UP001515100"/>
    </source>
</evidence>
<name>A0A641AMG4_9ACTN</name>
<proteinExistence type="predicted"/>
<sequence>MPEPFASIELPEWVWDGDPAGLLRAARLHSQQTGPNAWRIAADERHPLRKHANLFDLLTISRPDLPNLRDRWNRLSEIQEIVPIALNSEATAALANLGQKLEGSSQLIDMVNHARAVASVVQAEHLGDQTRLIAEGLRRVDGPDGWPEVFANASVHLVLRQPELLTRLTLPSLILGVEAGITRRELAAAVSADSGIIFAAGHGLKTGLYTSEAYVRPLLGSLSPAVWGFAATRSKGVIIFGLGRAINGAPGDSSELLQLLTSTEQQRRPSLPQIDAAAIAEALKWWVDRLDQLMSYVSDPAVHVDGTGKYSAIRQLEATLTVEQLFISMASLQGAYRDANAARTLAFTVLDSLYPFLGRSMEQMTDARNARAVLERVRGTMNRDAAKLLLPNAERGVAALDDVASGFYVRRRTGTPEVELSSPGYRESISPGTAAAHYVKAIRNSTMHGHLGRSGKNRSRIQALLSHHDGTIPADLAHIAWLHFLDFIADPDQVRLRLLNSGRFFKS</sequence>
<evidence type="ECO:0000313" key="1">
    <source>
        <dbReference type="EMBL" id="KAA1378319.1"/>
    </source>
</evidence>
<dbReference type="OrthoDB" id="5125215at2"/>
<accession>A0A641AMG4</accession>
<dbReference type="Proteomes" id="UP001515100">
    <property type="component" value="Unassembled WGS sequence"/>
</dbReference>
<comment type="caution">
    <text evidence="1">The sequence shown here is derived from an EMBL/GenBank/DDBJ whole genome shotgun (WGS) entry which is preliminary data.</text>
</comment>